<keyword evidence="2" id="KW-1185">Reference proteome</keyword>
<keyword evidence="1" id="KW-0614">Plasmid</keyword>
<name>A0A6J7ZCN6_PLARU</name>
<geneLocation type="plasmid" evidence="1 2">
    <name>pII</name>
</geneLocation>
<proteinExistence type="predicted"/>
<evidence type="ECO:0000313" key="2">
    <source>
        <dbReference type="Proteomes" id="UP000196521"/>
    </source>
</evidence>
<sequence>MKFHFIPQDLEFWNHVLWVIPNPGFVRRFCPKWIEIGRVKKTGFSAYEIVPF</sequence>
<dbReference type="RefSeq" id="WP_158442123.1">
    <property type="nucleotide sequence ID" value="NZ_LR812493.1"/>
</dbReference>
<dbReference type="AlphaFoldDB" id="A0A6J7ZCN6"/>
<accession>A0A6J7ZCN6</accession>
<dbReference type="Proteomes" id="UP000196521">
    <property type="component" value="Plasmid pII"/>
</dbReference>
<organism evidence="1 2">
    <name type="scientific">Planktothrix rubescens CCAP 1459/22</name>
    <dbReference type="NCBI Taxonomy" id="329571"/>
    <lineage>
        <taxon>Bacteria</taxon>
        <taxon>Bacillati</taxon>
        <taxon>Cyanobacteriota</taxon>
        <taxon>Cyanophyceae</taxon>
        <taxon>Oscillatoriophycideae</taxon>
        <taxon>Oscillatoriales</taxon>
        <taxon>Microcoleaceae</taxon>
        <taxon>Planktothrix</taxon>
    </lineage>
</organism>
<protein>
    <submittedName>
        <fullName evidence="1">Uncharacterized protein</fullName>
    </submittedName>
</protein>
<reference evidence="1" key="1">
    <citation type="submission" date="2020-05" db="EMBL/GenBank/DDBJ databases">
        <authorList>
            <consortium name="Genoscope - CEA"/>
            <person name="William W."/>
        </authorList>
    </citation>
    <scope>NUCLEOTIDE SEQUENCE [LARGE SCALE GENOMIC DNA]</scope>
    <source>
        <strain evidence="1">PCC 7821</strain>
        <plasmid evidence="1">pII</plasmid>
    </source>
</reference>
<dbReference type="EMBL" id="LR812493">
    <property type="protein sequence ID" value="CAC5339858.1"/>
    <property type="molecule type" value="Genomic_DNA"/>
</dbReference>
<evidence type="ECO:0000313" key="1">
    <source>
        <dbReference type="EMBL" id="CAC5339858.1"/>
    </source>
</evidence>
<gene>
    <name evidence="1" type="ORF">PLAN_P0015</name>
</gene>